<dbReference type="SUPFAM" id="SSF53335">
    <property type="entry name" value="S-adenosyl-L-methionine-dependent methyltransferases"/>
    <property type="match status" value="1"/>
</dbReference>
<accession>A0A0C3DHP6</accession>
<dbReference type="AlphaFoldDB" id="A0A0C3DHP6"/>
<dbReference type="EMBL" id="KN822126">
    <property type="protein sequence ID" value="KIM55874.1"/>
    <property type="molecule type" value="Genomic_DNA"/>
</dbReference>
<reference evidence="1 2" key="1">
    <citation type="submission" date="2014-04" db="EMBL/GenBank/DDBJ databases">
        <authorList>
            <consortium name="DOE Joint Genome Institute"/>
            <person name="Kuo A."/>
            <person name="Kohler A."/>
            <person name="Nagy L.G."/>
            <person name="Floudas D."/>
            <person name="Copeland A."/>
            <person name="Barry K.W."/>
            <person name="Cichocki N."/>
            <person name="Veneault-Fourrey C."/>
            <person name="LaButti K."/>
            <person name="Lindquist E.A."/>
            <person name="Lipzen A."/>
            <person name="Lundell T."/>
            <person name="Morin E."/>
            <person name="Murat C."/>
            <person name="Sun H."/>
            <person name="Tunlid A."/>
            <person name="Henrissat B."/>
            <person name="Grigoriev I.V."/>
            <person name="Hibbett D.S."/>
            <person name="Martin F."/>
            <person name="Nordberg H.P."/>
            <person name="Cantor M.N."/>
            <person name="Hua S.X."/>
        </authorList>
    </citation>
    <scope>NUCLEOTIDE SEQUENCE [LARGE SCALE GENOMIC DNA]</scope>
    <source>
        <strain evidence="1 2">Foug A</strain>
    </source>
</reference>
<dbReference type="PANTHER" id="PTHR14614">
    <property type="entry name" value="HEPATOCELLULAR CARCINOMA-ASSOCIATED ANTIGEN"/>
    <property type="match status" value="1"/>
</dbReference>
<gene>
    <name evidence="1" type="ORF">SCLCIDRAFT_17311</name>
</gene>
<name>A0A0C3DHP6_9AGAM</name>
<dbReference type="Pfam" id="PF10294">
    <property type="entry name" value="Methyltransf_16"/>
    <property type="match status" value="1"/>
</dbReference>
<dbReference type="GO" id="GO:0005634">
    <property type="term" value="C:nucleus"/>
    <property type="evidence" value="ECO:0007669"/>
    <property type="project" value="TreeGrafter"/>
</dbReference>
<dbReference type="InterPro" id="IPR029063">
    <property type="entry name" value="SAM-dependent_MTases_sf"/>
</dbReference>
<dbReference type="STRING" id="1036808.A0A0C3DHP6"/>
<sequence>MHQPLPAHQTKHLPTLTYPFNGCTFLLAQSSDGISNGTALWLGAQLLSVYAASALNARRPGSEGRPKAVELGSGVGLTALALSSLGYDVLATDTNHVCDSILRRNIAENLRHLPVNDAGSVQVRVLDWHVPSDAWNWHNPSRIASRARPSQTSRVIPDEDMLHPPFDLIVSSDTLYDASLIDPFFSTLKALCLQGRDSTSSVPQKYPLVLLALERRDPELISAALARSPIPLTRVPARKLGKALERAGIQWQAADWDGVEIWKGVWRQ</sequence>
<reference evidence="2" key="2">
    <citation type="submission" date="2015-01" db="EMBL/GenBank/DDBJ databases">
        <title>Evolutionary Origins and Diversification of the Mycorrhizal Mutualists.</title>
        <authorList>
            <consortium name="DOE Joint Genome Institute"/>
            <consortium name="Mycorrhizal Genomics Consortium"/>
            <person name="Kohler A."/>
            <person name="Kuo A."/>
            <person name="Nagy L.G."/>
            <person name="Floudas D."/>
            <person name="Copeland A."/>
            <person name="Barry K.W."/>
            <person name="Cichocki N."/>
            <person name="Veneault-Fourrey C."/>
            <person name="LaButti K."/>
            <person name="Lindquist E.A."/>
            <person name="Lipzen A."/>
            <person name="Lundell T."/>
            <person name="Morin E."/>
            <person name="Murat C."/>
            <person name="Riley R."/>
            <person name="Ohm R."/>
            <person name="Sun H."/>
            <person name="Tunlid A."/>
            <person name="Henrissat B."/>
            <person name="Grigoriev I.V."/>
            <person name="Hibbett D.S."/>
            <person name="Martin F."/>
        </authorList>
    </citation>
    <scope>NUCLEOTIDE SEQUENCE [LARGE SCALE GENOMIC DNA]</scope>
    <source>
        <strain evidence="2">Foug A</strain>
    </source>
</reference>
<dbReference type="GO" id="GO:0005737">
    <property type="term" value="C:cytoplasm"/>
    <property type="evidence" value="ECO:0007669"/>
    <property type="project" value="TreeGrafter"/>
</dbReference>
<proteinExistence type="predicted"/>
<dbReference type="GO" id="GO:0008757">
    <property type="term" value="F:S-adenosylmethionine-dependent methyltransferase activity"/>
    <property type="evidence" value="ECO:0007669"/>
    <property type="project" value="UniProtKB-ARBA"/>
</dbReference>
<dbReference type="PANTHER" id="PTHR14614:SF162">
    <property type="entry name" value="EXPRESSED PROTEIN"/>
    <property type="match status" value="1"/>
</dbReference>
<keyword evidence="2" id="KW-1185">Reference proteome</keyword>
<dbReference type="OrthoDB" id="194386at2759"/>
<dbReference type="HOGENOM" id="CLU_089365_0_0_1"/>
<evidence type="ECO:0000313" key="1">
    <source>
        <dbReference type="EMBL" id="KIM55874.1"/>
    </source>
</evidence>
<dbReference type="Proteomes" id="UP000053989">
    <property type="component" value="Unassembled WGS sequence"/>
</dbReference>
<dbReference type="Gene3D" id="3.40.50.150">
    <property type="entry name" value="Vaccinia Virus protein VP39"/>
    <property type="match status" value="1"/>
</dbReference>
<evidence type="ECO:0000313" key="2">
    <source>
        <dbReference type="Proteomes" id="UP000053989"/>
    </source>
</evidence>
<dbReference type="InterPro" id="IPR019410">
    <property type="entry name" value="Methyltransf_16"/>
</dbReference>
<organism evidence="1 2">
    <name type="scientific">Scleroderma citrinum Foug A</name>
    <dbReference type="NCBI Taxonomy" id="1036808"/>
    <lineage>
        <taxon>Eukaryota</taxon>
        <taxon>Fungi</taxon>
        <taxon>Dikarya</taxon>
        <taxon>Basidiomycota</taxon>
        <taxon>Agaricomycotina</taxon>
        <taxon>Agaricomycetes</taxon>
        <taxon>Agaricomycetidae</taxon>
        <taxon>Boletales</taxon>
        <taxon>Sclerodermatineae</taxon>
        <taxon>Sclerodermataceae</taxon>
        <taxon>Scleroderma</taxon>
    </lineage>
</organism>
<protein>
    <submittedName>
        <fullName evidence="1">Uncharacterized protein</fullName>
    </submittedName>
</protein>
<dbReference type="InParanoid" id="A0A0C3DHP6"/>